<dbReference type="InterPro" id="IPR011009">
    <property type="entry name" value="Kinase-like_dom_sf"/>
</dbReference>
<evidence type="ECO:0000313" key="3">
    <source>
        <dbReference type="Proteomes" id="UP001334248"/>
    </source>
</evidence>
<name>A0ABR0RFS0_9EURO</name>
<comment type="caution">
    <text evidence="2">The sequence shown here is derived from an EMBL/GenBank/DDBJ whole genome shotgun (WGS) entry which is preliminary data.</text>
</comment>
<dbReference type="PANTHER" id="PTHR21310">
    <property type="entry name" value="AMINOGLYCOSIDE PHOSPHOTRANSFERASE-RELATED-RELATED"/>
    <property type="match status" value="1"/>
</dbReference>
<evidence type="ECO:0008006" key="4">
    <source>
        <dbReference type="Google" id="ProtNLM"/>
    </source>
</evidence>
<sequence length="613" mass="69974">MEDRLSAPLPLLSIDQESLESSSIKSVPSTTGPFTTPGPTDDTHTVIQWQAAELLNKINREVLIKSVPKLAGSCCEIEQVPIIRSYMNVLLLLQEKDTGKQWITRIPHQQRDSRFLVDQVEPFIRAKKKFKFGVPYLYHYGFAEDEENAIGVDYMLLDFMAGRQMLMWTETFPTTEQKKQVLDQLADIYMEMFTKPATFADRLALRNSHNLQGMQADFDAFDIPPLATTSTYLNHLADETIRGKIQRLLADDAEEQTQQLKTTMEHRYQDFLTLLMMRALIPTQVIGRYNDSPFYITHPDLHNRNIIIEGKMVPEKPQQLRSNGSTMSESSAASKHEIPLQRKCSCSDIKRDEIKINGIVDWDKAHPIPLQCAAIYPKFLETLPGAEFPDLPGNYRAPDLSHEKKMFLDILRKKELAKTGATIVSDLIEKGSWERDFFHVALDRGDVRQKWFAWWKAEQTKQYGKHAGIADELLRCDIDNIRSGLQAFLAKPDNIAVIEQCRGWNLIARVIHDIEMLEMQAMDSCWIPSTPRRLNKKPLPRPRRDTGSHVASRVREYNRKLSLGGGSQSQPKALSSTVISKPAEHDKYLNFMLGDEPGRVIKVKGKERTDVGL</sequence>
<accession>A0ABR0RFS0</accession>
<organism evidence="2 3">
    <name type="scientific">Knufia obscura</name>
    <dbReference type="NCBI Taxonomy" id="1635080"/>
    <lineage>
        <taxon>Eukaryota</taxon>
        <taxon>Fungi</taxon>
        <taxon>Dikarya</taxon>
        <taxon>Ascomycota</taxon>
        <taxon>Pezizomycotina</taxon>
        <taxon>Eurotiomycetes</taxon>
        <taxon>Chaetothyriomycetidae</taxon>
        <taxon>Chaetothyriales</taxon>
        <taxon>Trichomeriaceae</taxon>
        <taxon>Knufia</taxon>
    </lineage>
</organism>
<dbReference type="RefSeq" id="XP_064727553.1">
    <property type="nucleotide sequence ID" value="XM_064876246.1"/>
</dbReference>
<feature type="compositionally biased region" description="Polar residues" evidence="1">
    <location>
        <begin position="319"/>
        <end position="333"/>
    </location>
</feature>
<gene>
    <name evidence="2" type="ORF">PMZ80_007840</name>
</gene>
<dbReference type="InterPro" id="IPR051678">
    <property type="entry name" value="AGP_Transferase"/>
</dbReference>
<dbReference type="Proteomes" id="UP001334248">
    <property type="component" value="Unassembled WGS sequence"/>
</dbReference>
<dbReference type="SUPFAM" id="SSF56112">
    <property type="entry name" value="Protein kinase-like (PK-like)"/>
    <property type="match status" value="1"/>
</dbReference>
<evidence type="ECO:0000313" key="2">
    <source>
        <dbReference type="EMBL" id="KAK5939463.1"/>
    </source>
</evidence>
<dbReference type="EMBL" id="JAVHJV010000010">
    <property type="protein sequence ID" value="KAK5939463.1"/>
    <property type="molecule type" value="Genomic_DNA"/>
</dbReference>
<feature type="region of interest" description="Disordered" evidence="1">
    <location>
        <begin position="532"/>
        <end position="551"/>
    </location>
</feature>
<feature type="region of interest" description="Disordered" evidence="1">
    <location>
        <begin position="20"/>
        <end position="40"/>
    </location>
</feature>
<feature type="compositionally biased region" description="Basic and acidic residues" evidence="1">
    <location>
        <begin position="542"/>
        <end position="551"/>
    </location>
</feature>
<protein>
    <recommendedName>
        <fullName evidence="4">Aminoglycoside phosphotransferase domain-containing protein</fullName>
    </recommendedName>
</protein>
<dbReference type="PANTHER" id="PTHR21310:SF15">
    <property type="entry name" value="AMINOGLYCOSIDE PHOSPHOTRANSFERASE DOMAIN-CONTAINING PROTEIN"/>
    <property type="match status" value="1"/>
</dbReference>
<proteinExistence type="predicted"/>
<dbReference type="GeneID" id="90001289"/>
<keyword evidence="3" id="KW-1185">Reference proteome</keyword>
<feature type="region of interest" description="Disordered" evidence="1">
    <location>
        <begin position="317"/>
        <end position="336"/>
    </location>
</feature>
<feature type="compositionally biased region" description="Low complexity" evidence="1">
    <location>
        <begin position="26"/>
        <end position="40"/>
    </location>
</feature>
<reference evidence="2 3" key="1">
    <citation type="journal article" date="2023" name="Res Sq">
        <title>Genomic and morphological characterization of Knufia obscura isolated from the Mars 2020 spacecraft assembly facility.</title>
        <authorList>
            <person name="Chander A.M."/>
            <person name="Teixeira M.M."/>
            <person name="Singh N.K."/>
            <person name="Williams M.P."/>
            <person name="Parker C.W."/>
            <person name="Leo P."/>
            <person name="Stajich J.E."/>
            <person name="Torok T."/>
            <person name="Tighe S."/>
            <person name="Mason C.E."/>
            <person name="Venkateswaran K."/>
        </authorList>
    </citation>
    <scope>NUCLEOTIDE SEQUENCE [LARGE SCALE GENOMIC DNA]</scope>
    <source>
        <strain evidence="2 3">CCFEE 5817</strain>
    </source>
</reference>
<evidence type="ECO:0000256" key="1">
    <source>
        <dbReference type="SAM" id="MobiDB-lite"/>
    </source>
</evidence>